<dbReference type="InterPro" id="IPR045034">
    <property type="entry name" value="O-acyltransferase_WSD1-like"/>
</dbReference>
<proteinExistence type="inferred from homology"/>
<evidence type="ECO:0000256" key="5">
    <source>
        <dbReference type="ARBA" id="ARBA00022516"/>
    </source>
</evidence>
<dbReference type="Gene3D" id="3.30.559.10">
    <property type="entry name" value="Chloramphenicol acetyltransferase-like domain"/>
    <property type="match status" value="1"/>
</dbReference>
<dbReference type="RefSeq" id="WP_067641560.1">
    <property type="nucleotide sequence ID" value="NZ_JAAXPI010000073.1"/>
</dbReference>
<evidence type="ECO:0000259" key="12">
    <source>
        <dbReference type="Pfam" id="PF03007"/>
    </source>
</evidence>
<evidence type="ECO:0000256" key="2">
    <source>
        <dbReference type="ARBA" id="ARBA00005189"/>
    </source>
</evidence>
<evidence type="ECO:0000256" key="7">
    <source>
        <dbReference type="ARBA" id="ARBA00022798"/>
    </source>
</evidence>
<dbReference type="GO" id="GO:0019432">
    <property type="term" value="P:triglyceride biosynthetic process"/>
    <property type="evidence" value="ECO:0007669"/>
    <property type="project" value="UniProtKB-UniPathway"/>
</dbReference>
<comment type="pathway">
    <text evidence="2">Lipid metabolism.</text>
</comment>
<reference evidence="14 15" key="1">
    <citation type="submission" date="2020-04" db="EMBL/GenBank/DDBJ databases">
        <title>MicrobeNet Type strains.</title>
        <authorList>
            <person name="Nicholson A.C."/>
        </authorList>
    </citation>
    <scope>NUCLEOTIDE SEQUENCE [LARGE SCALE GENOMIC DNA]</scope>
    <source>
        <strain evidence="14 15">ATCC BAA-277</strain>
    </source>
</reference>
<dbReference type="UniPathway" id="UPA00282"/>
<evidence type="ECO:0000256" key="8">
    <source>
        <dbReference type="ARBA" id="ARBA00023098"/>
    </source>
</evidence>
<evidence type="ECO:0000256" key="9">
    <source>
        <dbReference type="ARBA" id="ARBA00023315"/>
    </source>
</evidence>
<comment type="caution">
    <text evidence="14">The sequence shown here is derived from an EMBL/GenBank/DDBJ whole genome shotgun (WGS) entry which is preliminary data.</text>
</comment>
<keyword evidence="7 11" id="KW-0319">Glycerol metabolism</keyword>
<protein>
    <recommendedName>
        <fullName evidence="4 11">Diacylglycerol O-acyltransferase</fullName>
        <ecNumber evidence="4 11">2.3.1.20</ecNumber>
    </recommendedName>
</protein>
<evidence type="ECO:0000259" key="13">
    <source>
        <dbReference type="Pfam" id="PF06974"/>
    </source>
</evidence>
<keyword evidence="15" id="KW-1185">Reference proteome</keyword>
<evidence type="ECO:0000256" key="4">
    <source>
        <dbReference type="ARBA" id="ARBA00013244"/>
    </source>
</evidence>
<evidence type="ECO:0000313" key="14">
    <source>
        <dbReference type="EMBL" id="NKZ08185.1"/>
    </source>
</evidence>
<dbReference type="InterPro" id="IPR023213">
    <property type="entry name" value="CAT-like_dom_sf"/>
</dbReference>
<dbReference type="GO" id="GO:0001666">
    <property type="term" value="P:response to hypoxia"/>
    <property type="evidence" value="ECO:0007669"/>
    <property type="project" value="TreeGrafter"/>
</dbReference>
<dbReference type="PANTHER" id="PTHR31650:SF1">
    <property type="entry name" value="WAX ESTER SYNTHASE_DIACYLGLYCEROL ACYLTRANSFERASE 4-RELATED"/>
    <property type="match status" value="1"/>
</dbReference>
<dbReference type="InterPro" id="IPR009721">
    <property type="entry name" value="O-acyltransferase_WSD1_C"/>
</dbReference>
<accession>A0A846ZCE7</accession>
<dbReference type="Pfam" id="PF06974">
    <property type="entry name" value="WS_DGAT_C"/>
    <property type="match status" value="1"/>
</dbReference>
<evidence type="ECO:0000256" key="6">
    <source>
        <dbReference type="ARBA" id="ARBA00022679"/>
    </source>
</evidence>
<comment type="pathway">
    <text evidence="1 11">Glycerolipid metabolism; triacylglycerol biosynthesis.</text>
</comment>
<sequence length="451" mass="48698">MHRMNALDAGMFFAENDTTPLQIGTVTVFEGPAPEYPELVREIFARLRNAPRCRQRVRTVPFNIAHPVWVDDLHFSMEDHVRHTVVPPPGGPEELQTLAGRLLARPLDLTRSPWEVWLAEGLPDGRWALISKVHHCMVDGISGIDLLAALLDTDPDWTPADPHTWTPAPEPSVRTVLRDGVVDGLKGFRRQAARLFYPALRDSITTVRAVPAYAGRLMGPGSSELNGPTVPSRRWSQAYAGMDEVSRIRRAFGGSVNDVALAAAASGFRDLLAARGTLTPDSVVRALVPVSVRSTGERADLSNRVSALLCDLPCGEDDPLRRLQLIRDQMDGAKNSGQVAGVDSLVKLAGGAPGLLAVAAHTALRLRQPLVQTIVTNVPGPPFPLYSMGRRMLEMDPYIPIAVGLRVSIGVVSYNGGLSFGVTGDHEAVPDLGTLCAGIRDGIDELLKASE</sequence>
<dbReference type="PANTHER" id="PTHR31650">
    <property type="entry name" value="O-ACYLTRANSFERASE (WSD1-LIKE) FAMILY PROTEIN"/>
    <property type="match status" value="1"/>
</dbReference>
<dbReference type="NCBIfam" id="TIGR02946">
    <property type="entry name" value="acyl_WS_DGAT"/>
    <property type="match status" value="1"/>
</dbReference>
<dbReference type="Pfam" id="PF03007">
    <property type="entry name" value="WS_DGAT_cat"/>
    <property type="match status" value="1"/>
</dbReference>
<dbReference type="Proteomes" id="UP000579250">
    <property type="component" value="Unassembled WGS sequence"/>
</dbReference>
<dbReference type="EMBL" id="JAAXPI010000073">
    <property type="protein sequence ID" value="NKZ08185.1"/>
    <property type="molecule type" value="Genomic_DNA"/>
</dbReference>
<gene>
    <name evidence="14" type="ORF">HGB48_31300</name>
</gene>
<dbReference type="GO" id="GO:0051701">
    <property type="term" value="P:biological process involved in interaction with host"/>
    <property type="evidence" value="ECO:0007669"/>
    <property type="project" value="TreeGrafter"/>
</dbReference>
<feature type="domain" description="O-acyltransferase WSD1-like N-terminal" evidence="12">
    <location>
        <begin position="4"/>
        <end position="260"/>
    </location>
</feature>
<dbReference type="InterPro" id="IPR004255">
    <property type="entry name" value="O-acyltransferase_WSD1_N"/>
</dbReference>
<feature type="domain" description="O-acyltransferase WSD1 C-terminal" evidence="13">
    <location>
        <begin position="302"/>
        <end position="446"/>
    </location>
</feature>
<evidence type="ECO:0000256" key="11">
    <source>
        <dbReference type="RuleBase" id="RU361241"/>
    </source>
</evidence>
<dbReference type="GO" id="GO:0071731">
    <property type="term" value="P:response to nitric oxide"/>
    <property type="evidence" value="ECO:0007669"/>
    <property type="project" value="TreeGrafter"/>
</dbReference>
<dbReference type="GO" id="GO:0006071">
    <property type="term" value="P:glycerol metabolic process"/>
    <property type="evidence" value="ECO:0007669"/>
    <property type="project" value="UniProtKB-KW"/>
</dbReference>
<dbReference type="GO" id="GO:0005886">
    <property type="term" value="C:plasma membrane"/>
    <property type="evidence" value="ECO:0007669"/>
    <property type="project" value="TreeGrafter"/>
</dbReference>
<dbReference type="SUPFAM" id="SSF52777">
    <property type="entry name" value="CoA-dependent acyltransferases"/>
    <property type="match status" value="1"/>
</dbReference>
<comment type="similarity">
    <text evidence="3 11">Belongs to the long-chain O-acyltransferase family.</text>
</comment>
<evidence type="ECO:0000256" key="1">
    <source>
        <dbReference type="ARBA" id="ARBA00004771"/>
    </source>
</evidence>
<dbReference type="GO" id="GO:0004144">
    <property type="term" value="F:diacylglycerol O-acyltransferase activity"/>
    <property type="evidence" value="ECO:0007669"/>
    <property type="project" value="UniProtKB-EC"/>
</dbReference>
<keyword evidence="6 11" id="KW-0808">Transferase</keyword>
<keyword evidence="9 11" id="KW-0012">Acyltransferase</keyword>
<dbReference type="InterPro" id="IPR014292">
    <property type="entry name" value="Acyl_transf_WS/DGAT"/>
</dbReference>
<evidence type="ECO:0000256" key="10">
    <source>
        <dbReference type="ARBA" id="ARBA00048109"/>
    </source>
</evidence>
<keyword evidence="5 11" id="KW-0444">Lipid biosynthesis</keyword>
<organism evidence="14 15">
    <name type="scientific">Actinomadura latina</name>
    <dbReference type="NCBI Taxonomy" id="163603"/>
    <lineage>
        <taxon>Bacteria</taxon>
        <taxon>Bacillati</taxon>
        <taxon>Actinomycetota</taxon>
        <taxon>Actinomycetes</taxon>
        <taxon>Streptosporangiales</taxon>
        <taxon>Thermomonosporaceae</taxon>
        <taxon>Actinomadura</taxon>
    </lineage>
</organism>
<name>A0A846ZCE7_9ACTN</name>
<keyword evidence="8 11" id="KW-0443">Lipid metabolism</keyword>
<comment type="catalytic activity">
    <reaction evidence="10 11">
        <text>an acyl-CoA + a 1,2-diacyl-sn-glycerol = a triacyl-sn-glycerol + CoA</text>
        <dbReference type="Rhea" id="RHEA:10868"/>
        <dbReference type="ChEBI" id="CHEBI:17815"/>
        <dbReference type="ChEBI" id="CHEBI:57287"/>
        <dbReference type="ChEBI" id="CHEBI:58342"/>
        <dbReference type="ChEBI" id="CHEBI:64615"/>
        <dbReference type="EC" id="2.3.1.20"/>
    </reaction>
</comment>
<evidence type="ECO:0000313" key="15">
    <source>
        <dbReference type="Proteomes" id="UP000579250"/>
    </source>
</evidence>
<dbReference type="EC" id="2.3.1.20" evidence="4 11"/>
<evidence type="ECO:0000256" key="3">
    <source>
        <dbReference type="ARBA" id="ARBA00009587"/>
    </source>
</evidence>
<dbReference type="AlphaFoldDB" id="A0A846ZCE7"/>